<keyword evidence="2" id="KW-0813">Transport</keyword>
<reference evidence="10 11" key="1">
    <citation type="submission" date="2017-12" db="EMBL/GenBank/DDBJ databases">
        <title>Phylogenetic diversity of female urinary microbiome.</title>
        <authorList>
            <person name="Thomas-White K."/>
            <person name="Wolfe A.J."/>
        </authorList>
    </citation>
    <scope>NUCLEOTIDE SEQUENCE [LARGE SCALE GENOMIC DNA]</scope>
    <source>
        <strain evidence="10 11">UMB0733</strain>
    </source>
</reference>
<feature type="transmembrane region" description="Helical" evidence="8">
    <location>
        <begin position="267"/>
        <end position="288"/>
    </location>
</feature>
<dbReference type="EMBL" id="PKIB01000003">
    <property type="protein sequence ID" value="PLA54056.1"/>
    <property type="molecule type" value="Genomic_DNA"/>
</dbReference>
<evidence type="ECO:0000256" key="6">
    <source>
        <dbReference type="ARBA" id="ARBA00022989"/>
    </source>
</evidence>
<evidence type="ECO:0000256" key="1">
    <source>
        <dbReference type="ARBA" id="ARBA00004429"/>
    </source>
</evidence>
<feature type="transmembrane region" description="Helical" evidence="8">
    <location>
        <begin position="50"/>
        <end position="68"/>
    </location>
</feature>
<feature type="transmembrane region" description="Helical" evidence="8">
    <location>
        <begin position="300"/>
        <end position="319"/>
    </location>
</feature>
<keyword evidence="7 8" id="KW-0472">Membrane</keyword>
<feature type="transmembrane region" description="Helical" evidence="8">
    <location>
        <begin position="230"/>
        <end position="247"/>
    </location>
</feature>
<evidence type="ECO:0000256" key="8">
    <source>
        <dbReference type="SAM" id="Phobius"/>
    </source>
</evidence>
<dbReference type="SUPFAM" id="SSF103473">
    <property type="entry name" value="MFS general substrate transporter"/>
    <property type="match status" value="1"/>
</dbReference>
<evidence type="ECO:0000313" key="10">
    <source>
        <dbReference type="EMBL" id="PLA54056.1"/>
    </source>
</evidence>
<keyword evidence="4" id="KW-0997">Cell inner membrane</keyword>
<dbReference type="NCBIfam" id="NF007077">
    <property type="entry name" value="PRK09528.1"/>
    <property type="match status" value="1"/>
</dbReference>
<sequence length="424" mass="47773">MSNLKKYTANPFYMSNSLMILLFFTGWGIWWSFFQIWLTTKQGFSGTQVGTIYSFNSAITLILMFVYGSLQDKLGIKKNLLIFCVACEVFLGPFFTWVYVPLLKSNFIVGALIGSIYLSVAFLAASPTFEALAERMSRRFGFEYGQARAWGSFGYAVAALIAGFMFTLNAYLIFWIGSVFSIVLLLVLLFVKPENDTAIVTKYESKSDNQDVNNSPSLLEILSVFKMPDLWKIVIFISMSWTFYTVFDQQMFPEFFTTFFGTETAGQQAYGVLNSLEVFLESIMMGIIPIMMRKTGVRKSLLIGLVIMVLRIGGCGLVTNPLGVSIIKLLHAPETAIFILAMFRYFTLHFDTRISTTLYMVGFQIAAQVGQIIFSTPFGLLHDKIGYQPTFLIVAGIVFISAIYAFFVLKKDDQDVYGQPLEIN</sequence>
<evidence type="ECO:0000256" key="2">
    <source>
        <dbReference type="ARBA" id="ARBA00022448"/>
    </source>
</evidence>
<dbReference type="InterPro" id="IPR036259">
    <property type="entry name" value="MFS_trans_sf"/>
</dbReference>
<feature type="domain" description="Major facilitator superfamily (MFS) profile" evidence="9">
    <location>
        <begin position="12"/>
        <end position="413"/>
    </location>
</feature>
<dbReference type="GeneID" id="64019510"/>
<accession>A0A2I1YGW0</accession>
<feature type="transmembrane region" description="Helical" evidence="8">
    <location>
        <begin position="147"/>
        <end position="166"/>
    </location>
</feature>
<keyword evidence="3" id="KW-1003">Cell membrane</keyword>
<dbReference type="GO" id="GO:0030395">
    <property type="term" value="F:lactose binding"/>
    <property type="evidence" value="ECO:0007669"/>
    <property type="project" value="TreeGrafter"/>
</dbReference>
<evidence type="ECO:0000256" key="3">
    <source>
        <dbReference type="ARBA" id="ARBA00022475"/>
    </source>
</evidence>
<feature type="transmembrane region" description="Helical" evidence="8">
    <location>
        <begin position="172"/>
        <end position="191"/>
    </location>
</feature>
<dbReference type="PROSITE" id="PS50850">
    <property type="entry name" value="MFS"/>
    <property type="match status" value="1"/>
</dbReference>
<dbReference type="GO" id="GO:0005886">
    <property type="term" value="C:plasma membrane"/>
    <property type="evidence" value="ECO:0007669"/>
    <property type="project" value="UniProtKB-SubCell"/>
</dbReference>
<evidence type="ECO:0000256" key="4">
    <source>
        <dbReference type="ARBA" id="ARBA00022519"/>
    </source>
</evidence>
<name>A0A2I1YGW0_STRMC</name>
<comment type="subcellular location">
    <subcellularLocation>
        <location evidence="1">Cell inner membrane</location>
        <topology evidence="1">Multi-pass membrane protein</topology>
    </subcellularLocation>
</comment>
<dbReference type="Pfam" id="PF01306">
    <property type="entry name" value="LacY_symp"/>
    <property type="match status" value="1"/>
</dbReference>
<feature type="transmembrane region" description="Helical" evidence="8">
    <location>
        <begin position="80"/>
        <end position="100"/>
    </location>
</feature>
<feature type="transmembrane region" description="Helical" evidence="8">
    <location>
        <begin position="106"/>
        <end position="126"/>
    </location>
</feature>
<dbReference type="GO" id="GO:0015528">
    <property type="term" value="F:lactose:proton symporter activity"/>
    <property type="evidence" value="ECO:0007669"/>
    <property type="project" value="TreeGrafter"/>
</dbReference>
<protein>
    <submittedName>
        <fullName evidence="10">MFS transporter</fullName>
    </submittedName>
</protein>
<organism evidence="10 11">
    <name type="scientific">Streptococcus macedonicus</name>
    <name type="common">Streptococcus gallolyticus macedonicus</name>
    <dbReference type="NCBI Taxonomy" id="59310"/>
    <lineage>
        <taxon>Bacteria</taxon>
        <taxon>Bacillati</taxon>
        <taxon>Bacillota</taxon>
        <taxon>Bacilli</taxon>
        <taxon>Lactobacillales</taxon>
        <taxon>Streptococcaceae</taxon>
        <taxon>Streptococcus</taxon>
    </lineage>
</organism>
<dbReference type="InterPro" id="IPR000576">
    <property type="entry name" value="LacY/RafB_perm_fam"/>
</dbReference>
<evidence type="ECO:0000256" key="7">
    <source>
        <dbReference type="ARBA" id="ARBA00023136"/>
    </source>
</evidence>
<feature type="transmembrane region" description="Helical" evidence="8">
    <location>
        <begin position="12"/>
        <end position="38"/>
    </location>
</feature>
<gene>
    <name evidence="10" type="ORF">CYK21_05320</name>
</gene>
<dbReference type="PANTHER" id="PTHR23522">
    <property type="entry name" value="BLL5896 PROTEIN"/>
    <property type="match status" value="1"/>
</dbReference>
<feature type="transmembrane region" description="Helical" evidence="8">
    <location>
        <begin position="358"/>
        <end position="378"/>
    </location>
</feature>
<evidence type="ECO:0000256" key="5">
    <source>
        <dbReference type="ARBA" id="ARBA00022692"/>
    </source>
</evidence>
<evidence type="ECO:0000313" key="11">
    <source>
        <dbReference type="Proteomes" id="UP000235073"/>
    </source>
</evidence>
<feature type="transmembrane region" description="Helical" evidence="8">
    <location>
        <begin position="325"/>
        <end position="346"/>
    </location>
</feature>
<dbReference type="PANTHER" id="PTHR23522:SF10">
    <property type="entry name" value="3-PHENYLPROPIONIC ACID TRANSPORTER-RELATED"/>
    <property type="match status" value="1"/>
</dbReference>
<evidence type="ECO:0000259" key="9">
    <source>
        <dbReference type="PROSITE" id="PS50850"/>
    </source>
</evidence>
<dbReference type="AlphaFoldDB" id="A0A2I1YGW0"/>
<dbReference type="PRINTS" id="PR00174">
    <property type="entry name" value="LACYSMPORT"/>
</dbReference>
<proteinExistence type="predicted"/>
<dbReference type="Gene3D" id="1.20.1250.20">
    <property type="entry name" value="MFS general substrate transporter like domains"/>
    <property type="match status" value="2"/>
</dbReference>
<feature type="transmembrane region" description="Helical" evidence="8">
    <location>
        <begin position="390"/>
        <end position="409"/>
    </location>
</feature>
<comment type="caution">
    <text evidence="10">The sequence shown here is derived from an EMBL/GenBank/DDBJ whole genome shotgun (WGS) entry which is preliminary data.</text>
</comment>
<keyword evidence="6 8" id="KW-1133">Transmembrane helix</keyword>
<dbReference type="RefSeq" id="WP_003066164.1">
    <property type="nucleotide sequence ID" value="NZ_PKIB01000003.1"/>
</dbReference>
<keyword evidence="5 8" id="KW-0812">Transmembrane</keyword>
<dbReference type="InterPro" id="IPR020846">
    <property type="entry name" value="MFS_dom"/>
</dbReference>
<dbReference type="Proteomes" id="UP000235073">
    <property type="component" value="Unassembled WGS sequence"/>
</dbReference>
<dbReference type="NCBIfam" id="TIGR00882">
    <property type="entry name" value="2A0105"/>
    <property type="match status" value="1"/>
</dbReference>